<evidence type="ECO:0000313" key="4">
    <source>
        <dbReference type="EMBL" id="MBA8813014.1"/>
    </source>
</evidence>
<evidence type="ECO:0000313" key="5">
    <source>
        <dbReference type="Proteomes" id="UP000321154"/>
    </source>
</evidence>
<protein>
    <submittedName>
        <fullName evidence="4">LysM repeat protein</fullName>
    </submittedName>
</protein>
<dbReference type="AlphaFoldDB" id="A0A7W3PIT5"/>
<proteinExistence type="predicted"/>
<feature type="region of interest" description="Disordered" evidence="1">
    <location>
        <begin position="214"/>
        <end position="236"/>
    </location>
</feature>
<keyword evidence="5" id="KW-1185">Reference proteome</keyword>
<accession>A0A7W3PIT5</accession>
<dbReference type="PANTHER" id="PTHR33734:SF22">
    <property type="entry name" value="MEMBRANE-BOUND LYTIC MUREIN TRANSGLYCOSYLASE D"/>
    <property type="match status" value="1"/>
</dbReference>
<dbReference type="EMBL" id="BJUV01000002">
    <property type="protein sequence ID" value="GEK82053.1"/>
    <property type="molecule type" value="Genomic_DNA"/>
</dbReference>
<dbReference type="PROSITE" id="PS51782">
    <property type="entry name" value="LYSM"/>
    <property type="match status" value="3"/>
</dbReference>
<dbReference type="Pfam" id="PF01476">
    <property type="entry name" value="LysM"/>
    <property type="match status" value="3"/>
</dbReference>
<feature type="domain" description="LysM" evidence="2">
    <location>
        <begin position="104"/>
        <end position="148"/>
    </location>
</feature>
<dbReference type="CDD" id="cd00118">
    <property type="entry name" value="LysM"/>
    <property type="match status" value="3"/>
</dbReference>
<reference evidence="3 5" key="1">
    <citation type="submission" date="2019-07" db="EMBL/GenBank/DDBJ databases">
        <title>Whole genome shotgun sequence of Frigoribacterium faeni NBRC 103066.</title>
        <authorList>
            <person name="Hosoyama A."/>
            <person name="Uohara A."/>
            <person name="Ohji S."/>
            <person name="Ichikawa N."/>
        </authorList>
    </citation>
    <scope>NUCLEOTIDE SEQUENCE [LARGE SCALE GENOMIC DNA]</scope>
    <source>
        <strain evidence="3 5">NBRC 103066</strain>
    </source>
</reference>
<dbReference type="PANTHER" id="PTHR33734">
    <property type="entry name" value="LYSM DOMAIN-CONTAINING GPI-ANCHORED PROTEIN 2"/>
    <property type="match status" value="1"/>
</dbReference>
<dbReference type="Proteomes" id="UP000321154">
    <property type="component" value="Unassembled WGS sequence"/>
</dbReference>
<evidence type="ECO:0000313" key="6">
    <source>
        <dbReference type="Proteomes" id="UP000522688"/>
    </source>
</evidence>
<feature type="domain" description="LysM" evidence="2">
    <location>
        <begin position="235"/>
        <end position="279"/>
    </location>
</feature>
<reference evidence="4 6" key="2">
    <citation type="submission" date="2020-07" db="EMBL/GenBank/DDBJ databases">
        <title>Sequencing the genomes of 1000 actinobacteria strains.</title>
        <authorList>
            <person name="Klenk H.-P."/>
        </authorList>
    </citation>
    <scope>NUCLEOTIDE SEQUENCE [LARGE SCALE GENOMIC DNA]</scope>
    <source>
        <strain evidence="4 6">DSM 10309</strain>
    </source>
</reference>
<dbReference type="Proteomes" id="UP000522688">
    <property type="component" value="Unassembled WGS sequence"/>
</dbReference>
<dbReference type="InterPro" id="IPR036779">
    <property type="entry name" value="LysM_dom_sf"/>
</dbReference>
<dbReference type="Gene3D" id="3.10.350.10">
    <property type="entry name" value="LysM domain"/>
    <property type="match status" value="3"/>
</dbReference>
<sequence>MNDSPATSAFGPIDSVDHDRRASGRLARSMLNTVPIMLVGSMALGLGLTGPIASLDHAPERVKKPQAAPKPVLPAIETAGTTVVETDDAVVELAAARASVIAPSSYTVKSGDTVATIAGSFGLSTASVLALNGLSWKSTIFPGQKLSLTAGGASAPAARASTSSSPSGSYTIARGDTISSIAGAHGVSTSSLLSANGLAWSSIIYPGQKLSIPGRSAQAPSSAAPRTADSTASGSTYTIRSGDTLGSIASATGTTVSALLSANGLRFTSTIYAGKKLTIPGRGASATTTVAATSATPLSTGTTLSAEQQRNARTIIAVGRQIGAGDRAIVIALAAAAQESSLRNIDHGDRDSVGLFQQRPSTGWGTASQLTDPVHATKLFFGGATNPNKGFTRGLLDVPGWSSMSLTGAAQAVQLSAFPTAYAKWEAPAASWLAALG</sequence>
<feature type="compositionally biased region" description="Low complexity" evidence="1">
    <location>
        <begin position="214"/>
        <end position="228"/>
    </location>
</feature>
<evidence type="ECO:0000256" key="1">
    <source>
        <dbReference type="SAM" id="MobiDB-lite"/>
    </source>
</evidence>
<comment type="caution">
    <text evidence="4">The sequence shown here is derived from an EMBL/GenBank/DDBJ whole genome shotgun (WGS) entry which is preliminary data.</text>
</comment>
<dbReference type="RefSeq" id="WP_244289651.1">
    <property type="nucleotide sequence ID" value="NZ_BAAAHR010000002.1"/>
</dbReference>
<organism evidence="4 6">
    <name type="scientific">Frigoribacterium faeni</name>
    <dbReference type="NCBI Taxonomy" id="145483"/>
    <lineage>
        <taxon>Bacteria</taxon>
        <taxon>Bacillati</taxon>
        <taxon>Actinomycetota</taxon>
        <taxon>Actinomycetes</taxon>
        <taxon>Micrococcales</taxon>
        <taxon>Microbacteriaceae</taxon>
        <taxon>Frigoribacterium</taxon>
    </lineage>
</organism>
<evidence type="ECO:0000259" key="2">
    <source>
        <dbReference type="PROSITE" id="PS51782"/>
    </source>
</evidence>
<name>A0A7W3PIT5_9MICO</name>
<evidence type="ECO:0000313" key="3">
    <source>
        <dbReference type="EMBL" id="GEK82053.1"/>
    </source>
</evidence>
<dbReference type="InterPro" id="IPR018392">
    <property type="entry name" value="LysM"/>
</dbReference>
<dbReference type="SMART" id="SM00257">
    <property type="entry name" value="LysM"/>
    <property type="match status" value="3"/>
</dbReference>
<gene>
    <name evidence="4" type="ORF">FB463_001238</name>
    <name evidence="3" type="ORF">FFA01_03620</name>
</gene>
<dbReference type="SUPFAM" id="SSF54106">
    <property type="entry name" value="LysM domain"/>
    <property type="match status" value="3"/>
</dbReference>
<dbReference type="EMBL" id="JACGWW010000001">
    <property type="protein sequence ID" value="MBA8813014.1"/>
    <property type="molecule type" value="Genomic_DNA"/>
</dbReference>
<feature type="domain" description="LysM" evidence="2">
    <location>
        <begin position="168"/>
        <end position="212"/>
    </location>
</feature>
<dbReference type="GO" id="GO:0008932">
    <property type="term" value="F:lytic endotransglycosylase activity"/>
    <property type="evidence" value="ECO:0007669"/>
    <property type="project" value="TreeGrafter"/>
</dbReference>